<dbReference type="PANTHER" id="PTHR43668">
    <property type="entry name" value="ALLANTOINASE"/>
    <property type="match status" value="1"/>
</dbReference>
<dbReference type="Gene3D" id="3.20.20.140">
    <property type="entry name" value="Metal-dependent hydrolases"/>
    <property type="match status" value="1"/>
</dbReference>
<dbReference type="SUPFAM" id="SSF51556">
    <property type="entry name" value="Metallo-dependent hydrolases"/>
    <property type="match status" value="1"/>
</dbReference>
<dbReference type="InterPro" id="IPR011059">
    <property type="entry name" value="Metal-dep_hydrolase_composite"/>
</dbReference>
<gene>
    <name evidence="1" type="ORF">ZEAMMB73_Zm00001d041637</name>
</gene>
<dbReference type="ExpressionAtlas" id="A0A1D6MXG7">
    <property type="expression patterns" value="baseline and differential"/>
</dbReference>
<dbReference type="AlphaFoldDB" id="A0A1D6MXG7"/>
<name>A0A1D6MXG7_MAIZE</name>
<dbReference type="GO" id="GO:0016810">
    <property type="term" value="F:hydrolase activity, acting on carbon-nitrogen (but not peptide) bonds"/>
    <property type="evidence" value="ECO:0007669"/>
    <property type="project" value="InterPro"/>
</dbReference>
<evidence type="ECO:0000313" key="1">
    <source>
        <dbReference type="EMBL" id="ONM33419.1"/>
    </source>
</evidence>
<dbReference type="InterPro" id="IPR032466">
    <property type="entry name" value="Metal_Hydrolase"/>
</dbReference>
<sequence length="74" mass="7890">MLSSDHSPSTPDLKLMEEGDFLRAWGGISSLQNISAYLGKQLSGKVLSTFVRGNLVFAEDKHANAACGVPILAK</sequence>
<dbReference type="STRING" id="4577.A0A1D6MXG7"/>
<accession>A0A1D6MXG7</accession>
<dbReference type="EMBL" id="CM007649">
    <property type="protein sequence ID" value="ONM33419.1"/>
    <property type="molecule type" value="Genomic_DNA"/>
</dbReference>
<dbReference type="InParanoid" id="A0A1D6MXG7"/>
<protein>
    <submittedName>
        <fullName evidence="1">Allantoinase</fullName>
    </submittedName>
</protein>
<dbReference type="PANTHER" id="PTHR43668:SF2">
    <property type="entry name" value="ALLANTOINASE"/>
    <property type="match status" value="1"/>
</dbReference>
<dbReference type="InterPro" id="IPR050138">
    <property type="entry name" value="DHOase/Allantoinase_Hydrolase"/>
</dbReference>
<proteinExistence type="predicted"/>
<reference evidence="1" key="1">
    <citation type="submission" date="2015-12" db="EMBL/GenBank/DDBJ databases">
        <title>Update maize B73 reference genome by single molecule sequencing technologies.</title>
        <authorList>
            <consortium name="Maize Genome Sequencing Project"/>
            <person name="Ware D."/>
        </authorList>
    </citation>
    <scope>NUCLEOTIDE SEQUENCE [LARGE SCALE GENOMIC DNA]</scope>
    <source>
        <tissue evidence="1">Seedling</tissue>
    </source>
</reference>
<dbReference type="SUPFAM" id="SSF51338">
    <property type="entry name" value="Composite domain of metallo-dependent hydrolases"/>
    <property type="match status" value="1"/>
</dbReference>
<organism evidence="1">
    <name type="scientific">Zea mays</name>
    <name type="common">Maize</name>
    <dbReference type="NCBI Taxonomy" id="4577"/>
    <lineage>
        <taxon>Eukaryota</taxon>
        <taxon>Viridiplantae</taxon>
        <taxon>Streptophyta</taxon>
        <taxon>Embryophyta</taxon>
        <taxon>Tracheophyta</taxon>
        <taxon>Spermatophyta</taxon>
        <taxon>Magnoliopsida</taxon>
        <taxon>Liliopsida</taxon>
        <taxon>Poales</taxon>
        <taxon>Poaceae</taxon>
        <taxon>PACMAD clade</taxon>
        <taxon>Panicoideae</taxon>
        <taxon>Andropogonodae</taxon>
        <taxon>Andropogoneae</taxon>
        <taxon>Tripsacinae</taxon>
        <taxon>Zea</taxon>
    </lineage>
</organism>